<proteinExistence type="predicted"/>
<evidence type="ECO:0000313" key="2">
    <source>
        <dbReference type="WBParaSite" id="Hba_03674"/>
    </source>
</evidence>
<organism evidence="1 2">
    <name type="scientific">Heterorhabditis bacteriophora</name>
    <name type="common">Entomopathogenic nematode worm</name>
    <dbReference type="NCBI Taxonomy" id="37862"/>
    <lineage>
        <taxon>Eukaryota</taxon>
        <taxon>Metazoa</taxon>
        <taxon>Ecdysozoa</taxon>
        <taxon>Nematoda</taxon>
        <taxon>Chromadorea</taxon>
        <taxon>Rhabditida</taxon>
        <taxon>Rhabditina</taxon>
        <taxon>Rhabditomorpha</taxon>
        <taxon>Strongyloidea</taxon>
        <taxon>Heterorhabditidae</taxon>
        <taxon>Heterorhabditis</taxon>
    </lineage>
</organism>
<reference evidence="2" key="1">
    <citation type="submission" date="2016-11" db="UniProtKB">
        <authorList>
            <consortium name="WormBaseParasite"/>
        </authorList>
    </citation>
    <scope>IDENTIFICATION</scope>
</reference>
<sequence>MATLKREFNDYSVKNYYSKRNNNPLLPESIRGCIIGKSGCGKTNLLMNLLLDEFKGEEYLDYNNLYIFLTTLFQPCYQALINGFQNGLSKKEIQT</sequence>
<dbReference type="WBParaSite" id="Hba_03674">
    <property type="protein sequence ID" value="Hba_03674"/>
    <property type="gene ID" value="Hba_03674"/>
</dbReference>
<accession>A0A1I7WFE7</accession>
<name>A0A1I7WFE7_HETBA</name>
<protein>
    <submittedName>
        <fullName evidence="2">ATP-binding protein</fullName>
    </submittedName>
</protein>
<evidence type="ECO:0000313" key="1">
    <source>
        <dbReference type="Proteomes" id="UP000095283"/>
    </source>
</evidence>
<keyword evidence="1" id="KW-1185">Reference proteome</keyword>
<dbReference type="Proteomes" id="UP000095283">
    <property type="component" value="Unplaced"/>
</dbReference>
<dbReference type="AlphaFoldDB" id="A0A1I7WFE7"/>